<evidence type="ECO:0000256" key="4">
    <source>
        <dbReference type="ARBA" id="ARBA00022989"/>
    </source>
</evidence>
<evidence type="ECO:0000256" key="5">
    <source>
        <dbReference type="ARBA" id="ARBA00023136"/>
    </source>
</evidence>
<evidence type="ECO:0000313" key="9">
    <source>
        <dbReference type="EMBL" id="OIK27445.1"/>
    </source>
</evidence>
<dbReference type="InterPro" id="IPR007895">
    <property type="entry name" value="MASE1"/>
</dbReference>
<feature type="transmembrane region" description="Helical" evidence="7">
    <location>
        <begin position="21"/>
        <end position="41"/>
    </location>
</feature>
<feature type="region of interest" description="Disordered" evidence="6">
    <location>
        <begin position="326"/>
        <end position="388"/>
    </location>
</feature>
<feature type="transmembrane region" description="Helical" evidence="7">
    <location>
        <begin position="170"/>
        <end position="191"/>
    </location>
</feature>
<dbReference type="PANTHER" id="PTHR45530:SF3">
    <property type="entry name" value="TWO-COMPONENT SYSTEM NARL FAMILY SENSOR HISTIDINE KINASE BARA"/>
    <property type="match status" value="1"/>
</dbReference>
<dbReference type="EMBL" id="LBDA02000024">
    <property type="protein sequence ID" value="OIK27445.1"/>
    <property type="molecule type" value="Genomic_DNA"/>
</dbReference>
<evidence type="ECO:0000259" key="8">
    <source>
        <dbReference type="Pfam" id="PF05231"/>
    </source>
</evidence>
<evidence type="ECO:0000256" key="7">
    <source>
        <dbReference type="SAM" id="Phobius"/>
    </source>
</evidence>
<dbReference type="GO" id="GO:0005886">
    <property type="term" value="C:plasma membrane"/>
    <property type="evidence" value="ECO:0007669"/>
    <property type="project" value="UniProtKB-SubCell"/>
</dbReference>
<name>A0A1J4Q2R8_9ACTN</name>
<accession>A0A1J4Q2R8</accession>
<gene>
    <name evidence="9" type="ORF">VT52_011885</name>
</gene>
<keyword evidence="2" id="KW-1003">Cell membrane</keyword>
<proteinExistence type="predicted"/>
<evidence type="ECO:0000256" key="3">
    <source>
        <dbReference type="ARBA" id="ARBA00022692"/>
    </source>
</evidence>
<dbReference type="PANTHER" id="PTHR45530">
    <property type="entry name" value="SENSORY TRANSDUCTION HISTIDINE KINASE"/>
    <property type="match status" value="1"/>
</dbReference>
<keyword evidence="10" id="KW-1185">Reference proteome</keyword>
<keyword evidence="5 7" id="KW-0472">Membrane</keyword>
<sequence>MMVAGAVSMRRSPMTVARRGGLRRGGVAALEICALAALYYGSAELGLLQQLVRGQVTPLWPPTGIAVAALLLRGPRIWPGITLGALLVNLSLGPSYTALLLIVVGDTLAPLCAYVLLRRAGFRPELDRLRDAIALVFLGAFAGTLVSATTGSGTLVLTGGLNTDRFWTTWWVWWTGDAMGVLVVTPVLLVLSRARLPWHVKPSRWAEVLLLLAATACVGVVDTSSTPLLFLGFPLLIWAAFRFRLAGTAPVALAVSVFAIIAAGRGSGPFAEHGVLTDMVTLQAYNGSSALTALLVAAAVSERDKSQREIARACGHLADLVSRLSATGTQPTPPASGSHPHPGPPRGSDAGSGSRPRPGSTPGAGEERHRSRSTYRPAPPPRGTADPD</sequence>
<evidence type="ECO:0000256" key="6">
    <source>
        <dbReference type="SAM" id="MobiDB-lite"/>
    </source>
</evidence>
<evidence type="ECO:0000256" key="1">
    <source>
        <dbReference type="ARBA" id="ARBA00004651"/>
    </source>
</evidence>
<reference evidence="9" key="1">
    <citation type="submission" date="2016-10" db="EMBL/GenBank/DDBJ databases">
        <title>Genome sequence of Streptomyces malaysiense MUSC 136.</title>
        <authorList>
            <person name="Lee L.-H."/>
            <person name="Ser H.-L."/>
        </authorList>
    </citation>
    <scope>NUCLEOTIDE SEQUENCE [LARGE SCALE GENOMIC DNA]</scope>
    <source>
        <strain evidence="9">MUSC 136</strain>
    </source>
</reference>
<feature type="transmembrane region" description="Helical" evidence="7">
    <location>
        <begin position="96"/>
        <end position="117"/>
    </location>
</feature>
<feature type="transmembrane region" description="Helical" evidence="7">
    <location>
        <begin position="203"/>
        <end position="221"/>
    </location>
</feature>
<evidence type="ECO:0000313" key="10">
    <source>
        <dbReference type="Proteomes" id="UP000034838"/>
    </source>
</evidence>
<dbReference type="Proteomes" id="UP000034838">
    <property type="component" value="Unassembled WGS sequence"/>
</dbReference>
<keyword evidence="4 7" id="KW-1133">Transmembrane helix</keyword>
<comment type="subcellular location">
    <subcellularLocation>
        <location evidence="1">Cell membrane</location>
        <topology evidence="1">Multi-pass membrane protein</topology>
    </subcellularLocation>
</comment>
<feature type="transmembrane region" description="Helical" evidence="7">
    <location>
        <begin position="129"/>
        <end position="150"/>
    </location>
</feature>
<feature type="domain" description="MASE1" evidence="8">
    <location>
        <begin position="35"/>
        <end position="303"/>
    </location>
</feature>
<dbReference type="AlphaFoldDB" id="A0A1J4Q2R8"/>
<evidence type="ECO:0000256" key="2">
    <source>
        <dbReference type="ARBA" id="ARBA00022475"/>
    </source>
</evidence>
<comment type="caution">
    <text evidence="9">The sequence shown here is derived from an EMBL/GenBank/DDBJ whole genome shotgun (WGS) entry which is preliminary data.</text>
</comment>
<protein>
    <recommendedName>
        <fullName evidence="8">MASE1 domain-containing protein</fullName>
    </recommendedName>
</protein>
<keyword evidence="3 7" id="KW-0812">Transmembrane</keyword>
<organism evidence="9 10">
    <name type="scientific">Streptomyces malaysiense</name>
    <dbReference type="NCBI Taxonomy" id="1428626"/>
    <lineage>
        <taxon>Bacteria</taxon>
        <taxon>Bacillati</taxon>
        <taxon>Actinomycetota</taxon>
        <taxon>Actinomycetes</taxon>
        <taxon>Kitasatosporales</taxon>
        <taxon>Streptomycetaceae</taxon>
        <taxon>Streptomyces</taxon>
    </lineage>
</organism>
<dbReference type="Pfam" id="PF05231">
    <property type="entry name" value="MASE1"/>
    <property type="match status" value="1"/>
</dbReference>